<feature type="region of interest" description="Disordered" evidence="5">
    <location>
        <begin position="774"/>
        <end position="803"/>
    </location>
</feature>
<protein>
    <recommendedName>
        <fullName evidence="9">Protein stum</fullName>
    </recommendedName>
</protein>
<dbReference type="GO" id="GO:0019230">
    <property type="term" value="P:proprioception"/>
    <property type="evidence" value="ECO:0007669"/>
    <property type="project" value="TreeGrafter"/>
</dbReference>
<feature type="compositionally biased region" description="Low complexity" evidence="5">
    <location>
        <begin position="71"/>
        <end position="86"/>
    </location>
</feature>
<evidence type="ECO:0000256" key="6">
    <source>
        <dbReference type="SAM" id="Phobius"/>
    </source>
</evidence>
<evidence type="ECO:0000256" key="2">
    <source>
        <dbReference type="ARBA" id="ARBA00022692"/>
    </source>
</evidence>
<feature type="region of interest" description="Disordered" evidence="5">
    <location>
        <begin position="580"/>
        <end position="628"/>
    </location>
</feature>
<dbReference type="InterPro" id="IPR026673">
    <property type="entry name" value="SPEC3/Stum"/>
</dbReference>
<evidence type="ECO:0000256" key="3">
    <source>
        <dbReference type="ARBA" id="ARBA00022989"/>
    </source>
</evidence>
<dbReference type="OrthoDB" id="361532at2759"/>
<evidence type="ECO:0000256" key="1">
    <source>
        <dbReference type="ARBA" id="ARBA00004141"/>
    </source>
</evidence>
<keyword evidence="2 6" id="KW-0812">Transmembrane</keyword>
<feature type="compositionally biased region" description="Basic and acidic residues" evidence="5">
    <location>
        <begin position="326"/>
        <end position="356"/>
    </location>
</feature>
<proteinExistence type="predicted"/>
<dbReference type="GO" id="GO:0042330">
    <property type="term" value="P:taxis"/>
    <property type="evidence" value="ECO:0007669"/>
    <property type="project" value="TreeGrafter"/>
</dbReference>
<feature type="compositionally biased region" description="Basic and acidic residues" evidence="5">
    <location>
        <begin position="364"/>
        <end position="395"/>
    </location>
</feature>
<name>A0A9P0DGP8_9CUCU</name>
<feature type="region of interest" description="Disordered" evidence="5">
    <location>
        <begin position="923"/>
        <end position="942"/>
    </location>
</feature>
<reference evidence="7" key="1">
    <citation type="submission" date="2022-01" db="EMBL/GenBank/DDBJ databases">
        <authorList>
            <person name="King R."/>
        </authorList>
    </citation>
    <scope>NUCLEOTIDE SEQUENCE</scope>
</reference>
<feature type="compositionally biased region" description="Polar residues" evidence="5">
    <location>
        <begin position="298"/>
        <end position="317"/>
    </location>
</feature>
<keyword evidence="4 6" id="KW-0472">Membrane</keyword>
<feature type="compositionally biased region" description="Basic and acidic residues" evidence="5">
    <location>
        <begin position="933"/>
        <end position="942"/>
    </location>
</feature>
<dbReference type="GO" id="GO:0071683">
    <property type="term" value="C:sensory dendrite"/>
    <property type="evidence" value="ECO:0007669"/>
    <property type="project" value="TreeGrafter"/>
</dbReference>
<dbReference type="AlphaFoldDB" id="A0A9P0DGP8"/>
<dbReference type="GO" id="GO:0016020">
    <property type="term" value="C:membrane"/>
    <property type="evidence" value="ECO:0007669"/>
    <property type="project" value="UniProtKB-SubCell"/>
</dbReference>
<dbReference type="Proteomes" id="UP001152799">
    <property type="component" value="Chromosome 13"/>
</dbReference>
<evidence type="ECO:0000256" key="4">
    <source>
        <dbReference type="ARBA" id="ARBA00023136"/>
    </source>
</evidence>
<comment type="subcellular location">
    <subcellularLocation>
        <location evidence="1">Membrane</location>
        <topology evidence="1">Multi-pass membrane protein</topology>
    </subcellularLocation>
</comment>
<feature type="compositionally biased region" description="Low complexity" evidence="5">
    <location>
        <begin position="203"/>
        <end position="228"/>
    </location>
</feature>
<dbReference type="EMBL" id="OU892289">
    <property type="protein sequence ID" value="CAH1125134.1"/>
    <property type="molecule type" value="Genomic_DNA"/>
</dbReference>
<feature type="compositionally biased region" description="Low complexity" evidence="5">
    <location>
        <begin position="396"/>
        <end position="413"/>
    </location>
</feature>
<dbReference type="PANTHER" id="PTHR21676:SF6">
    <property type="entry name" value="PROTEIN STUM"/>
    <property type="match status" value="1"/>
</dbReference>
<evidence type="ECO:0000256" key="5">
    <source>
        <dbReference type="SAM" id="MobiDB-lite"/>
    </source>
</evidence>
<dbReference type="PANTHER" id="PTHR21676">
    <property type="entry name" value="PROTEIN STUM"/>
    <property type="match status" value="1"/>
</dbReference>
<feature type="compositionally biased region" description="Pro residues" evidence="5">
    <location>
        <begin position="609"/>
        <end position="619"/>
    </location>
</feature>
<accession>A0A9P0DGP8</accession>
<evidence type="ECO:0000313" key="7">
    <source>
        <dbReference type="EMBL" id="CAH1125134.1"/>
    </source>
</evidence>
<feature type="compositionally biased region" description="Low complexity" evidence="5">
    <location>
        <begin position="185"/>
        <end position="196"/>
    </location>
</feature>
<organism evidence="7 8">
    <name type="scientific">Ceutorhynchus assimilis</name>
    <name type="common">cabbage seed weevil</name>
    <dbReference type="NCBI Taxonomy" id="467358"/>
    <lineage>
        <taxon>Eukaryota</taxon>
        <taxon>Metazoa</taxon>
        <taxon>Ecdysozoa</taxon>
        <taxon>Arthropoda</taxon>
        <taxon>Hexapoda</taxon>
        <taxon>Insecta</taxon>
        <taxon>Pterygota</taxon>
        <taxon>Neoptera</taxon>
        <taxon>Endopterygota</taxon>
        <taxon>Coleoptera</taxon>
        <taxon>Polyphaga</taxon>
        <taxon>Cucujiformia</taxon>
        <taxon>Curculionidae</taxon>
        <taxon>Ceutorhynchinae</taxon>
        <taxon>Ceutorhynchus</taxon>
    </lineage>
</organism>
<feature type="compositionally biased region" description="Polar residues" evidence="5">
    <location>
        <begin position="175"/>
        <end position="184"/>
    </location>
</feature>
<dbReference type="Pfam" id="PF15795">
    <property type="entry name" value="Spec3"/>
    <property type="match status" value="1"/>
</dbReference>
<evidence type="ECO:0000313" key="8">
    <source>
        <dbReference type="Proteomes" id="UP001152799"/>
    </source>
</evidence>
<feature type="region of interest" description="Disordered" evidence="5">
    <location>
        <begin position="35"/>
        <end position="427"/>
    </location>
</feature>
<evidence type="ECO:0008006" key="9">
    <source>
        <dbReference type="Google" id="ProtNLM"/>
    </source>
</evidence>
<dbReference type="GO" id="GO:0050954">
    <property type="term" value="P:sensory perception of mechanical stimulus"/>
    <property type="evidence" value="ECO:0007669"/>
    <property type="project" value="TreeGrafter"/>
</dbReference>
<feature type="compositionally biased region" description="Polar residues" evidence="5">
    <location>
        <begin position="142"/>
        <end position="154"/>
    </location>
</feature>
<gene>
    <name evidence="7" type="ORF">CEUTPL_LOCUS4054</name>
</gene>
<feature type="compositionally biased region" description="Polar residues" evidence="5">
    <location>
        <begin position="775"/>
        <end position="785"/>
    </location>
</feature>
<keyword evidence="8" id="KW-1185">Reference proteome</keyword>
<feature type="transmembrane region" description="Helical" evidence="6">
    <location>
        <begin position="891"/>
        <end position="908"/>
    </location>
</feature>
<keyword evidence="3 6" id="KW-1133">Transmembrane helix</keyword>
<sequence>MRTPEHRAQPRAGKKFEAELEMHYLSPGAFTVLPLDMDRIPEPPSAPPPYRLPTTRRHRHQSFAIIGEPTSSSQNSRSSSPSGRVSPFKGRGFNPAGSRHASPCTSPTPPQDPKNIPSTSRIPKPRKSSTGAVFGERVSHVSFLNRQASQSLTSLEERQKRPPPSPRKRLKGNTAFKQLSPIQGSSPEPSQSLSSPCRIPTKSNSTPPSRLTSPTRSSRPPVRSQSKPNLGRISRNPSPSPTKVPINRYQHVQSKVNSYHKPKTSDLSEDSSEAATKKRKTSFNRTSSRPNLLPKTFMGNNYTSDSSDATPNKSVSAKSFGPKVTSDNKKPNTPKPDKKLFDELPKTNNKSDETKTNKKASTPKPDKKADELPKTNELPKTDKKAATPKPDKKSSNEPSKTNNKNSSTSNETKPLPEESGSNKGEEVPLAMDVVSSTTTTVTKPLKIETPSLGNRKPISPLIDGRVLSATSVSQAINKMNDTVLNTQTLIKDSGLQTRLNPTITTTNSESKPTATIVNSNNNMNNNSSAKIINNHKLLGSMDSSLASTPVSNNKKSANDRILEARTVIAADVKPIRITVREKPSEDVQSGNVGPHFGVSNGISERIRPSLPPQQQPPPEEVAKEEPPPNRCKRFLDTCTKALRCQKCKTIPKIDKVQEEVTKNGCFKCFERKKADEATATRAEQVRISIEDEEGKEVKKPNVWQKLNCCNKNKIRDSQSCLPLGKRKESWVQRKSTTESFLDSEIQQKTKCCSKQGCGNFFRKMFCRKKPEPLPTVQQRKASMMSNKKKSLTPTSVPPPPEDTKPKIDGSLVEHTSHMKGAIPVLPVWLAWFCCMMNCFGPGTGTILSGLFCLCIGKPRFSQKDGPKPRIGAFIIDLIIGCSQFFTVLFCLVGWGWSIWWGVIMVKVARKHRKFRHMEKLEENAGKPQLAGRQQKDTERGRT</sequence>
<feature type="compositionally biased region" description="Pro residues" evidence="5">
    <location>
        <begin position="42"/>
        <end position="51"/>
    </location>
</feature>